<gene>
    <name evidence="2" type="ORF">U9M48_035818</name>
</gene>
<dbReference type="EMBL" id="CP144752">
    <property type="protein sequence ID" value="WVZ89405.1"/>
    <property type="molecule type" value="Genomic_DNA"/>
</dbReference>
<feature type="region of interest" description="Disordered" evidence="1">
    <location>
        <begin position="88"/>
        <end position="123"/>
    </location>
</feature>
<proteinExistence type="predicted"/>
<dbReference type="Proteomes" id="UP001341281">
    <property type="component" value="Chromosome 08"/>
</dbReference>
<keyword evidence="3" id="KW-1185">Reference proteome</keyword>
<accession>A0AAQ3UFW7</accession>
<dbReference type="AlphaFoldDB" id="A0AAQ3UFW7"/>
<evidence type="ECO:0000313" key="2">
    <source>
        <dbReference type="EMBL" id="WVZ89405.1"/>
    </source>
</evidence>
<reference evidence="2 3" key="1">
    <citation type="submission" date="2024-02" db="EMBL/GenBank/DDBJ databases">
        <title>High-quality chromosome-scale genome assembly of Pensacola bahiagrass (Paspalum notatum Flugge var. saurae).</title>
        <authorList>
            <person name="Vega J.M."/>
            <person name="Podio M."/>
            <person name="Orjuela J."/>
            <person name="Siena L.A."/>
            <person name="Pessino S.C."/>
            <person name="Combes M.C."/>
            <person name="Mariac C."/>
            <person name="Albertini E."/>
            <person name="Pupilli F."/>
            <person name="Ortiz J.P.A."/>
            <person name="Leblanc O."/>
        </authorList>
    </citation>
    <scope>NUCLEOTIDE SEQUENCE [LARGE SCALE GENOMIC DNA]</scope>
    <source>
        <strain evidence="2">R1</strain>
        <tissue evidence="2">Leaf</tissue>
    </source>
</reference>
<protein>
    <submittedName>
        <fullName evidence="2">Uncharacterized protein</fullName>
    </submittedName>
</protein>
<name>A0AAQ3UFW7_PASNO</name>
<evidence type="ECO:0000256" key="1">
    <source>
        <dbReference type="SAM" id="MobiDB-lite"/>
    </source>
</evidence>
<organism evidence="2 3">
    <name type="scientific">Paspalum notatum var. saurae</name>
    <dbReference type="NCBI Taxonomy" id="547442"/>
    <lineage>
        <taxon>Eukaryota</taxon>
        <taxon>Viridiplantae</taxon>
        <taxon>Streptophyta</taxon>
        <taxon>Embryophyta</taxon>
        <taxon>Tracheophyta</taxon>
        <taxon>Spermatophyta</taxon>
        <taxon>Magnoliopsida</taxon>
        <taxon>Liliopsida</taxon>
        <taxon>Poales</taxon>
        <taxon>Poaceae</taxon>
        <taxon>PACMAD clade</taxon>
        <taxon>Panicoideae</taxon>
        <taxon>Andropogonodae</taxon>
        <taxon>Paspaleae</taxon>
        <taxon>Paspalinae</taxon>
        <taxon>Paspalum</taxon>
    </lineage>
</organism>
<evidence type="ECO:0000313" key="3">
    <source>
        <dbReference type="Proteomes" id="UP001341281"/>
    </source>
</evidence>
<sequence length="123" mass="13626">MDWRPSDGLEVDDEVLDGLRQKSSNGLEAMLSVGWPWKLGTQSGDWQQWCKPSNGLRGDSDGLEKPGATMVLQPECMVRRRAREALAALAQNRHPSSNDLVGWAPTRQDRRLGQDSAQEAPAE</sequence>